<name>A0AAV7XUG7_9NEOP</name>
<accession>A0AAV7XUG7</accession>
<evidence type="ECO:0000259" key="19">
    <source>
        <dbReference type="Pfam" id="PF19269"/>
    </source>
</evidence>
<keyword evidence="21" id="KW-1185">Reference proteome</keyword>
<dbReference type="InterPro" id="IPR001412">
    <property type="entry name" value="aa-tRNA-synth_I_CS"/>
</dbReference>
<dbReference type="AlphaFoldDB" id="A0AAV7XUG7"/>
<dbReference type="GO" id="GO:0005524">
    <property type="term" value="F:ATP binding"/>
    <property type="evidence" value="ECO:0007669"/>
    <property type="project" value="UniProtKB-KW"/>
</dbReference>
<dbReference type="GO" id="GO:0008270">
    <property type="term" value="F:zinc ion binding"/>
    <property type="evidence" value="ECO:0007669"/>
    <property type="project" value="InterPro"/>
</dbReference>
<evidence type="ECO:0000256" key="12">
    <source>
        <dbReference type="ARBA" id="ARBA00044251"/>
    </source>
</evidence>
<evidence type="ECO:0000256" key="3">
    <source>
        <dbReference type="ARBA" id="ARBA00012835"/>
    </source>
</evidence>
<dbReference type="NCBIfam" id="TIGR00464">
    <property type="entry name" value="gltX_bact"/>
    <property type="match status" value="1"/>
</dbReference>
<keyword evidence="8 17" id="KW-0030">Aminoacyl-tRNA synthetase</keyword>
<evidence type="ECO:0000256" key="8">
    <source>
        <dbReference type="ARBA" id="ARBA00023146"/>
    </source>
</evidence>
<dbReference type="InterPro" id="IPR008925">
    <property type="entry name" value="aa_tRNA-synth_I_cd-bd_sf"/>
</dbReference>
<dbReference type="GO" id="GO:0050561">
    <property type="term" value="F:glutamate-tRNA(Gln) ligase activity"/>
    <property type="evidence" value="ECO:0007669"/>
    <property type="project" value="UniProtKB-EC"/>
</dbReference>
<dbReference type="PROSITE" id="PS00178">
    <property type="entry name" value="AA_TRNA_LIGASE_I"/>
    <property type="match status" value="1"/>
</dbReference>
<dbReference type="PANTHER" id="PTHR43311:SF2">
    <property type="entry name" value="GLUTAMATE--TRNA LIGASE, MITOCHONDRIAL-RELATED"/>
    <property type="match status" value="1"/>
</dbReference>
<evidence type="ECO:0000256" key="4">
    <source>
        <dbReference type="ARBA" id="ARBA00022598"/>
    </source>
</evidence>
<dbReference type="PRINTS" id="PR00987">
    <property type="entry name" value="TRNASYNTHGLU"/>
</dbReference>
<dbReference type="InterPro" id="IPR020058">
    <property type="entry name" value="Glu/Gln-tRNA-synth_Ib_cat-dom"/>
</dbReference>
<gene>
    <name evidence="20" type="ORF">ONE63_006917</name>
</gene>
<protein>
    <recommendedName>
        <fullName evidence="11">Nondiscriminating glutamyl-tRNA synthetase EARS2, mitochondrial</fullName>
        <ecNumber evidence="3">6.1.1.17</ecNumber>
        <ecNumber evidence="10">6.1.1.24</ecNumber>
    </recommendedName>
    <alternativeName>
        <fullName evidence="13">Glutamate--tRNA(Gln) ligase EARS2, mitochondrial</fullName>
    </alternativeName>
    <alternativeName>
        <fullName evidence="9">Glutamyl-tRNA synthetase</fullName>
    </alternativeName>
    <alternativeName>
        <fullName evidence="12">Mitochondrial glutamyl-tRNA synthetase</fullName>
    </alternativeName>
</protein>
<evidence type="ECO:0000256" key="5">
    <source>
        <dbReference type="ARBA" id="ARBA00022741"/>
    </source>
</evidence>
<dbReference type="SUPFAM" id="SSF48163">
    <property type="entry name" value="An anticodon-binding domain of class I aminoacyl-tRNA synthetases"/>
    <property type="match status" value="1"/>
</dbReference>
<evidence type="ECO:0000256" key="16">
    <source>
        <dbReference type="ARBA" id="ARBA00047689"/>
    </source>
</evidence>
<dbReference type="FunFam" id="3.40.50.620:FF:000045">
    <property type="entry name" value="Glutamate--tRNA ligase, mitochondrial"/>
    <property type="match status" value="1"/>
</dbReference>
<keyword evidence="4 17" id="KW-0436">Ligase</keyword>
<evidence type="ECO:0000256" key="2">
    <source>
        <dbReference type="ARBA" id="ARBA00007894"/>
    </source>
</evidence>
<comment type="caution">
    <text evidence="20">The sequence shown here is derived from an EMBL/GenBank/DDBJ whole genome shotgun (WGS) entry which is preliminary data.</text>
</comment>
<dbReference type="InterPro" id="IPR014729">
    <property type="entry name" value="Rossmann-like_a/b/a_fold"/>
</dbReference>
<evidence type="ECO:0000313" key="21">
    <source>
        <dbReference type="Proteomes" id="UP001075354"/>
    </source>
</evidence>
<evidence type="ECO:0000256" key="6">
    <source>
        <dbReference type="ARBA" id="ARBA00022840"/>
    </source>
</evidence>
<dbReference type="InterPro" id="IPR049940">
    <property type="entry name" value="GluQ/Sye"/>
</dbReference>
<dbReference type="Proteomes" id="UP001075354">
    <property type="component" value="Chromosome 4"/>
</dbReference>
<comment type="similarity">
    <text evidence="2">Belongs to the class-I aminoacyl-tRNA synthetase family. Glutamate--tRNA ligase type 1 subfamily.</text>
</comment>
<dbReference type="InterPro" id="IPR045462">
    <property type="entry name" value="aa-tRNA-synth_I_cd-bd"/>
</dbReference>
<comment type="subcellular location">
    <subcellularLocation>
        <location evidence="1">Mitochondrion</location>
    </subcellularLocation>
</comment>
<dbReference type="Gene3D" id="3.40.50.620">
    <property type="entry name" value="HUPs"/>
    <property type="match status" value="1"/>
</dbReference>
<keyword evidence="5 17" id="KW-0547">Nucleotide-binding</keyword>
<dbReference type="Pfam" id="PF00749">
    <property type="entry name" value="tRNA-synt_1c"/>
    <property type="match status" value="1"/>
</dbReference>
<comment type="catalytic activity">
    <reaction evidence="16">
        <text>tRNA(Gln) + L-glutamate + ATP = L-glutamyl-tRNA(Gln) + AMP + diphosphate</text>
        <dbReference type="Rhea" id="RHEA:64612"/>
        <dbReference type="Rhea" id="RHEA-COMP:9662"/>
        <dbReference type="Rhea" id="RHEA-COMP:9684"/>
        <dbReference type="ChEBI" id="CHEBI:29985"/>
        <dbReference type="ChEBI" id="CHEBI:30616"/>
        <dbReference type="ChEBI" id="CHEBI:33019"/>
        <dbReference type="ChEBI" id="CHEBI:78442"/>
        <dbReference type="ChEBI" id="CHEBI:78520"/>
        <dbReference type="ChEBI" id="CHEBI:456215"/>
    </reaction>
    <physiologicalReaction direction="left-to-right" evidence="16">
        <dbReference type="Rhea" id="RHEA:64613"/>
    </physiologicalReaction>
</comment>
<dbReference type="EC" id="6.1.1.17" evidence="3"/>
<proteinExistence type="inferred from homology"/>
<dbReference type="Pfam" id="PF19269">
    <property type="entry name" value="Anticodon_2"/>
    <property type="match status" value="1"/>
</dbReference>
<evidence type="ECO:0000256" key="13">
    <source>
        <dbReference type="ARBA" id="ARBA00044313"/>
    </source>
</evidence>
<reference evidence="20" key="1">
    <citation type="submission" date="2022-12" db="EMBL/GenBank/DDBJ databases">
        <title>Chromosome-level genome assembly of the bean flower thrips Megalurothrips usitatus.</title>
        <authorList>
            <person name="Ma L."/>
            <person name="Liu Q."/>
            <person name="Li H."/>
            <person name="Cai W."/>
        </authorList>
    </citation>
    <scope>NUCLEOTIDE SEQUENCE</scope>
    <source>
        <strain evidence="20">Cailab_2022a</strain>
    </source>
</reference>
<dbReference type="InterPro" id="IPR033910">
    <property type="entry name" value="GluRS_core"/>
</dbReference>
<dbReference type="GO" id="GO:0004818">
    <property type="term" value="F:glutamate-tRNA ligase activity"/>
    <property type="evidence" value="ECO:0007669"/>
    <property type="project" value="UniProtKB-EC"/>
</dbReference>
<evidence type="ECO:0000256" key="11">
    <source>
        <dbReference type="ARBA" id="ARBA00044142"/>
    </source>
</evidence>
<evidence type="ECO:0000256" key="7">
    <source>
        <dbReference type="ARBA" id="ARBA00022917"/>
    </source>
</evidence>
<dbReference type="HAMAP" id="MF_00022">
    <property type="entry name" value="Glu_tRNA_synth_type1"/>
    <property type="match status" value="1"/>
</dbReference>
<feature type="domain" description="Aminoacyl-tRNA synthetase class I anticodon-binding" evidence="19">
    <location>
        <begin position="385"/>
        <end position="513"/>
    </location>
</feature>
<dbReference type="EMBL" id="JAPTSV010000004">
    <property type="protein sequence ID" value="KAJ1528510.1"/>
    <property type="molecule type" value="Genomic_DNA"/>
</dbReference>
<dbReference type="InterPro" id="IPR004527">
    <property type="entry name" value="Glu-tRNA-ligase_bac/mito"/>
</dbReference>
<comment type="catalytic activity">
    <reaction evidence="15">
        <text>tRNA(Glx) + L-glutamate + ATP = L-glutamyl-tRNA(Glx) + AMP + diphosphate</text>
        <dbReference type="Rhea" id="RHEA:18397"/>
        <dbReference type="Rhea" id="RHEA-COMP:9713"/>
        <dbReference type="Rhea" id="RHEA-COMP:9716"/>
        <dbReference type="ChEBI" id="CHEBI:29985"/>
        <dbReference type="ChEBI" id="CHEBI:30616"/>
        <dbReference type="ChEBI" id="CHEBI:33019"/>
        <dbReference type="ChEBI" id="CHEBI:78442"/>
        <dbReference type="ChEBI" id="CHEBI:78520"/>
        <dbReference type="ChEBI" id="CHEBI:456215"/>
        <dbReference type="EC" id="6.1.1.24"/>
    </reaction>
    <physiologicalReaction direction="left-to-right" evidence="15">
        <dbReference type="Rhea" id="RHEA:18398"/>
    </physiologicalReaction>
</comment>
<comment type="catalytic activity">
    <reaction evidence="14">
        <text>tRNA(Glu) + L-glutamate + ATP = L-glutamyl-tRNA(Glu) + AMP + diphosphate</text>
        <dbReference type="Rhea" id="RHEA:23540"/>
        <dbReference type="Rhea" id="RHEA-COMP:9663"/>
        <dbReference type="Rhea" id="RHEA-COMP:9680"/>
        <dbReference type="ChEBI" id="CHEBI:29985"/>
        <dbReference type="ChEBI" id="CHEBI:30616"/>
        <dbReference type="ChEBI" id="CHEBI:33019"/>
        <dbReference type="ChEBI" id="CHEBI:78442"/>
        <dbReference type="ChEBI" id="CHEBI:78520"/>
        <dbReference type="ChEBI" id="CHEBI:456215"/>
        <dbReference type="EC" id="6.1.1.17"/>
    </reaction>
    <physiologicalReaction direction="left-to-right" evidence="14">
        <dbReference type="Rhea" id="RHEA:23541"/>
    </physiologicalReaction>
</comment>
<evidence type="ECO:0000256" key="9">
    <source>
        <dbReference type="ARBA" id="ARBA00030865"/>
    </source>
</evidence>
<dbReference type="EC" id="6.1.1.24" evidence="10"/>
<evidence type="ECO:0000259" key="18">
    <source>
        <dbReference type="Pfam" id="PF00749"/>
    </source>
</evidence>
<dbReference type="Gene3D" id="1.10.10.350">
    <property type="match status" value="1"/>
</dbReference>
<evidence type="ECO:0000313" key="20">
    <source>
        <dbReference type="EMBL" id="KAJ1528510.1"/>
    </source>
</evidence>
<sequence>MFNCLQSSRVISTLTNIVIRTYSNDVRVRFAPSPTGRLHLGGLRTALYNFLFARANDGKFIVRIEDTDQTRKVEGAAEAIENDLVWAGIKPNESPEQGGSHGPYIQSQRLRHYKEKAELLIENGTAYHCFCNDKRLELLRRDAARRGAVPRYDNRCRDLSASEVKAKLDGGSPYCIRFKLESGPDTFEDMVYGNIVLDTAAIEGDPVILKSDGFPTYHLACVVDDHLMEISHVLRGVEWQISTSKHLQLYRAFGWKPPQFGHLPLLMNLNGTKLSKRQGDIDVDNFRKSGVFPEVLLSFVTEFGGGFIREQSRPCVYSMEDLIKQFDFSSLNTSSCKVDLERLTRLNRSELDRRLQDPENKKVLCYQLRETVLQHFGQELTPNSPALSDARLSYLLDWGLPRMSRINDFVGADLKYLWSKPSLPLVLQNVENSPEKFADVLEMASSHILKESNTVKDSLVTAVKEKCQSADVSYRAAMKVLRAALSGLKAGPPVAELIQNLGTEEAALRLRLAADALRVGRHSVQNSKT</sequence>
<dbReference type="SUPFAM" id="SSF52374">
    <property type="entry name" value="Nucleotidylyl transferase"/>
    <property type="match status" value="1"/>
</dbReference>
<evidence type="ECO:0000256" key="1">
    <source>
        <dbReference type="ARBA" id="ARBA00004173"/>
    </source>
</evidence>
<keyword evidence="7 17" id="KW-0648">Protein biosynthesis</keyword>
<dbReference type="InterPro" id="IPR000924">
    <property type="entry name" value="Glu/Gln-tRNA-synth"/>
</dbReference>
<dbReference type="GO" id="GO:0000049">
    <property type="term" value="F:tRNA binding"/>
    <property type="evidence" value="ECO:0007669"/>
    <property type="project" value="InterPro"/>
</dbReference>
<evidence type="ECO:0000256" key="14">
    <source>
        <dbReference type="ARBA" id="ARBA00047366"/>
    </source>
</evidence>
<evidence type="ECO:0000256" key="15">
    <source>
        <dbReference type="ARBA" id="ARBA00047479"/>
    </source>
</evidence>
<dbReference type="GO" id="GO:0005739">
    <property type="term" value="C:mitochondrion"/>
    <property type="evidence" value="ECO:0007669"/>
    <property type="project" value="UniProtKB-SubCell"/>
</dbReference>
<dbReference type="PANTHER" id="PTHR43311">
    <property type="entry name" value="GLUTAMATE--TRNA LIGASE"/>
    <property type="match status" value="1"/>
</dbReference>
<dbReference type="CDD" id="cd00808">
    <property type="entry name" value="GluRS_core"/>
    <property type="match status" value="1"/>
</dbReference>
<keyword evidence="6 17" id="KW-0067">ATP-binding</keyword>
<evidence type="ECO:0000256" key="17">
    <source>
        <dbReference type="RuleBase" id="RU363037"/>
    </source>
</evidence>
<organism evidence="20 21">
    <name type="scientific">Megalurothrips usitatus</name>
    <name type="common">bean blossom thrips</name>
    <dbReference type="NCBI Taxonomy" id="439358"/>
    <lineage>
        <taxon>Eukaryota</taxon>
        <taxon>Metazoa</taxon>
        <taxon>Ecdysozoa</taxon>
        <taxon>Arthropoda</taxon>
        <taxon>Hexapoda</taxon>
        <taxon>Insecta</taxon>
        <taxon>Pterygota</taxon>
        <taxon>Neoptera</taxon>
        <taxon>Paraneoptera</taxon>
        <taxon>Thysanoptera</taxon>
        <taxon>Terebrantia</taxon>
        <taxon>Thripoidea</taxon>
        <taxon>Thripidae</taxon>
        <taxon>Megalurothrips</taxon>
    </lineage>
</organism>
<evidence type="ECO:0000256" key="10">
    <source>
        <dbReference type="ARBA" id="ARBA00044054"/>
    </source>
</evidence>
<feature type="domain" description="Glutamyl/glutaminyl-tRNA synthetase class Ib catalytic" evidence="18">
    <location>
        <begin position="26"/>
        <end position="343"/>
    </location>
</feature>
<dbReference type="InterPro" id="IPR020751">
    <property type="entry name" value="aa-tRNA-synth_I_codon-bd_sub2"/>
</dbReference>
<dbReference type="GO" id="GO:0006424">
    <property type="term" value="P:glutamyl-tRNA aminoacylation"/>
    <property type="evidence" value="ECO:0007669"/>
    <property type="project" value="InterPro"/>
</dbReference>